<comment type="caution">
    <text evidence="7">The sequence shown here is derived from an EMBL/GenBank/DDBJ whole genome shotgun (WGS) entry which is preliminary data.</text>
</comment>
<dbReference type="Pfam" id="PF00158">
    <property type="entry name" value="Sigma54_activat"/>
    <property type="match status" value="1"/>
</dbReference>
<dbReference type="Pfam" id="PF02954">
    <property type="entry name" value="HTH_8"/>
    <property type="match status" value="1"/>
</dbReference>
<organism evidence="7 8">
    <name type="scientific">Mailhella massiliensis</name>
    <dbReference type="NCBI Taxonomy" id="1903261"/>
    <lineage>
        <taxon>Bacteria</taxon>
        <taxon>Pseudomonadati</taxon>
        <taxon>Thermodesulfobacteriota</taxon>
        <taxon>Desulfovibrionia</taxon>
        <taxon>Desulfovibrionales</taxon>
        <taxon>Desulfovibrionaceae</taxon>
        <taxon>Mailhella</taxon>
    </lineage>
</organism>
<evidence type="ECO:0000256" key="2">
    <source>
        <dbReference type="ARBA" id="ARBA00022840"/>
    </source>
</evidence>
<dbReference type="EMBL" id="DYZA01000103">
    <property type="protein sequence ID" value="HJD97065.1"/>
    <property type="molecule type" value="Genomic_DNA"/>
</dbReference>
<dbReference type="InterPro" id="IPR009057">
    <property type="entry name" value="Homeodomain-like_sf"/>
</dbReference>
<dbReference type="PANTHER" id="PTHR32071:SF117">
    <property type="entry name" value="PTS-DEPENDENT DIHYDROXYACETONE KINASE OPERON REGULATORY PROTEIN-RELATED"/>
    <property type="match status" value="1"/>
</dbReference>
<dbReference type="FunFam" id="3.40.50.300:FF:000006">
    <property type="entry name" value="DNA-binding transcriptional regulator NtrC"/>
    <property type="match status" value="1"/>
</dbReference>
<dbReference type="InterPro" id="IPR027417">
    <property type="entry name" value="P-loop_NTPase"/>
</dbReference>
<dbReference type="PROSITE" id="PS50045">
    <property type="entry name" value="SIGMA54_INTERACT_4"/>
    <property type="match status" value="1"/>
</dbReference>
<protein>
    <submittedName>
        <fullName evidence="7">Sigma-54 dependent transcriptional regulator</fullName>
    </submittedName>
</protein>
<keyword evidence="1" id="KW-0547">Nucleotide-binding</keyword>
<dbReference type="InterPro" id="IPR002197">
    <property type="entry name" value="HTH_Fis"/>
</dbReference>
<dbReference type="InterPro" id="IPR025944">
    <property type="entry name" value="Sigma_54_int_dom_CS"/>
</dbReference>
<proteinExistence type="predicted"/>
<evidence type="ECO:0000313" key="7">
    <source>
        <dbReference type="EMBL" id="HJD97065.1"/>
    </source>
</evidence>
<evidence type="ECO:0000256" key="5">
    <source>
        <dbReference type="ARBA" id="ARBA00023163"/>
    </source>
</evidence>
<dbReference type="InterPro" id="IPR002078">
    <property type="entry name" value="Sigma_54_int"/>
</dbReference>
<feature type="domain" description="Sigma-54 factor interaction" evidence="6">
    <location>
        <begin position="190"/>
        <end position="420"/>
    </location>
</feature>
<dbReference type="GO" id="GO:0005524">
    <property type="term" value="F:ATP binding"/>
    <property type="evidence" value="ECO:0007669"/>
    <property type="project" value="UniProtKB-KW"/>
</dbReference>
<reference evidence="7" key="1">
    <citation type="journal article" date="2021" name="PeerJ">
        <title>Extensive microbial diversity within the chicken gut microbiome revealed by metagenomics and culture.</title>
        <authorList>
            <person name="Gilroy R."/>
            <person name="Ravi A."/>
            <person name="Getino M."/>
            <person name="Pursley I."/>
            <person name="Horton D.L."/>
            <person name="Alikhan N.F."/>
            <person name="Baker D."/>
            <person name="Gharbi K."/>
            <person name="Hall N."/>
            <person name="Watson M."/>
            <person name="Adriaenssens E.M."/>
            <person name="Foster-Nyarko E."/>
            <person name="Jarju S."/>
            <person name="Secka A."/>
            <person name="Antonio M."/>
            <person name="Oren A."/>
            <person name="Chaudhuri R.R."/>
            <person name="La Ragione R."/>
            <person name="Hildebrand F."/>
            <person name="Pallen M.J."/>
        </authorList>
    </citation>
    <scope>NUCLEOTIDE SEQUENCE</scope>
    <source>
        <strain evidence="7">ChiGjej2B2-19336</strain>
    </source>
</reference>
<accession>A0A921AVF5</accession>
<dbReference type="Proteomes" id="UP000698963">
    <property type="component" value="Unassembled WGS sequence"/>
</dbReference>
<keyword evidence="2" id="KW-0067">ATP-binding</keyword>
<name>A0A921AVF5_9BACT</name>
<keyword evidence="4" id="KW-0238">DNA-binding</keyword>
<dbReference type="GO" id="GO:0006355">
    <property type="term" value="P:regulation of DNA-templated transcription"/>
    <property type="evidence" value="ECO:0007669"/>
    <property type="project" value="InterPro"/>
</dbReference>
<evidence type="ECO:0000256" key="4">
    <source>
        <dbReference type="ARBA" id="ARBA00023125"/>
    </source>
</evidence>
<dbReference type="PROSITE" id="PS00688">
    <property type="entry name" value="SIGMA54_INTERACT_3"/>
    <property type="match status" value="1"/>
</dbReference>
<dbReference type="SUPFAM" id="SSF46689">
    <property type="entry name" value="Homeodomain-like"/>
    <property type="match status" value="1"/>
</dbReference>
<gene>
    <name evidence="7" type="ORF">K8W16_05415</name>
</gene>
<evidence type="ECO:0000256" key="3">
    <source>
        <dbReference type="ARBA" id="ARBA00023015"/>
    </source>
</evidence>
<dbReference type="RefSeq" id="WP_304121884.1">
    <property type="nucleotide sequence ID" value="NZ_DYZA01000103.1"/>
</dbReference>
<keyword evidence="3" id="KW-0805">Transcription regulation</keyword>
<dbReference type="AlphaFoldDB" id="A0A921AVF5"/>
<evidence type="ECO:0000313" key="8">
    <source>
        <dbReference type="Proteomes" id="UP000698963"/>
    </source>
</evidence>
<dbReference type="PANTHER" id="PTHR32071">
    <property type="entry name" value="TRANSCRIPTIONAL REGULATORY PROTEIN"/>
    <property type="match status" value="1"/>
</dbReference>
<reference evidence="7" key="2">
    <citation type="submission" date="2021-09" db="EMBL/GenBank/DDBJ databases">
        <authorList>
            <person name="Gilroy R."/>
        </authorList>
    </citation>
    <scope>NUCLEOTIDE SEQUENCE</scope>
    <source>
        <strain evidence="7">ChiGjej2B2-19336</strain>
    </source>
</reference>
<dbReference type="CDD" id="cd00009">
    <property type="entry name" value="AAA"/>
    <property type="match status" value="1"/>
</dbReference>
<dbReference type="Gene3D" id="1.10.8.60">
    <property type="match status" value="1"/>
</dbReference>
<dbReference type="Pfam" id="PF25601">
    <property type="entry name" value="AAA_lid_14"/>
    <property type="match status" value="1"/>
</dbReference>
<dbReference type="Gene3D" id="3.40.50.300">
    <property type="entry name" value="P-loop containing nucleotide triphosphate hydrolases"/>
    <property type="match status" value="1"/>
</dbReference>
<keyword evidence="5" id="KW-0804">Transcription</keyword>
<evidence type="ECO:0000256" key="1">
    <source>
        <dbReference type="ARBA" id="ARBA00022741"/>
    </source>
</evidence>
<dbReference type="InterPro" id="IPR058031">
    <property type="entry name" value="AAA_lid_NorR"/>
</dbReference>
<dbReference type="InterPro" id="IPR003593">
    <property type="entry name" value="AAA+_ATPase"/>
</dbReference>
<dbReference type="SMART" id="SM00382">
    <property type="entry name" value="AAA"/>
    <property type="match status" value="1"/>
</dbReference>
<sequence length="513" mass="58246">MQTFLFPPTQPEASWSSIGESIGRIVEENPPLAEGMMRIHRILQEVFLFDYALLTYATEYREEEQYFLFPEVPGTEKIPLNSYREQLLVLRNGPKKVIRLGNQDDHGVTLGLISRIFPGSRFSVLVMRAILSQRLICSLSFIRLKKKSGFEHRHISLAFFLFDTLMSYYRRQARPARKRRVSLEDSRYLSVTELPGMKHVTDMIWQVARQQCPVLLLGESGTGKEVVAETLYRASARVDAPFLKINCGGIPDSLIDSELFGHEKGSFTGAVHTRKGVFERAHRGMLLLDEIGELPPAGQTRLLRILQDGVLERIGGSEEQQIDIRIIAATHRDLGRMVQEGRFRADLYFRLDVFPIVIPPLRERPEDIPFLVHFLTAQKCRQYWVQQIPSPSVQNMRELLAYSWPGNIRELNNAVERAVILWIADMRRPFSISVSDRFTPAQTALPAVLPRSASDKLQEGEKPESLDMAIIRHIQKALAYSKGKISGVGGAAEILGLHPNTLRAKMRKLGILP</sequence>
<dbReference type="SUPFAM" id="SSF52540">
    <property type="entry name" value="P-loop containing nucleoside triphosphate hydrolases"/>
    <property type="match status" value="1"/>
</dbReference>
<dbReference type="PROSITE" id="PS00675">
    <property type="entry name" value="SIGMA54_INTERACT_1"/>
    <property type="match status" value="1"/>
</dbReference>
<dbReference type="Gene3D" id="1.10.10.60">
    <property type="entry name" value="Homeodomain-like"/>
    <property type="match status" value="1"/>
</dbReference>
<dbReference type="InterPro" id="IPR025662">
    <property type="entry name" value="Sigma_54_int_dom_ATP-bd_1"/>
</dbReference>
<dbReference type="GO" id="GO:0043565">
    <property type="term" value="F:sequence-specific DNA binding"/>
    <property type="evidence" value="ECO:0007669"/>
    <property type="project" value="InterPro"/>
</dbReference>
<evidence type="ECO:0000259" key="6">
    <source>
        <dbReference type="PROSITE" id="PS50045"/>
    </source>
</evidence>